<protein>
    <recommendedName>
        <fullName evidence="1">Gamma-glutamylcyclotransferase AIG2-like domain-containing protein</fullName>
    </recommendedName>
</protein>
<dbReference type="CDD" id="cd06661">
    <property type="entry name" value="GGCT_like"/>
    <property type="match status" value="1"/>
</dbReference>
<name>U7UW87_9FUSO</name>
<dbReference type="STRING" id="1319815.HMPREF0202_02924"/>
<sequence>MKIFVYGSLREGFFNFNKYINNAAKKIELGEVKGKLYAIKDQEYPALLEENGTVIGEIITVENCDLKAIDDMENYFGENNPNNEYNKVKKEIKNLETGEIEILDVYVYNITNPNFSYDNLIPVSSGDWKIFKK</sequence>
<dbReference type="InterPro" id="IPR009288">
    <property type="entry name" value="AIG2-like_dom"/>
</dbReference>
<evidence type="ECO:0000259" key="1">
    <source>
        <dbReference type="Pfam" id="PF06094"/>
    </source>
</evidence>
<dbReference type="HOGENOM" id="CLU_083466_2_2_0"/>
<dbReference type="Gene3D" id="3.10.490.10">
    <property type="entry name" value="Gamma-glutamyl cyclotransferase-like"/>
    <property type="match status" value="1"/>
</dbReference>
<comment type="caution">
    <text evidence="2">The sequence shown here is derived from an EMBL/GenBank/DDBJ whole genome shotgun (WGS) entry which is preliminary data.</text>
</comment>
<feature type="domain" description="Gamma-glutamylcyclotransferase AIG2-like" evidence="1">
    <location>
        <begin position="3"/>
        <end position="129"/>
    </location>
</feature>
<accession>U7UW87</accession>
<dbReference type="RefSeq" id="WP_023052441.1">
    <property type="nucleotide sequence ID" value="NZ_CP173060.2"/>
</dbReference>
<evidence type="ECO:0000313" key="2">
    <source>
        <dbReference type="EMBL" id="ERT63154.1"/>
    </source>
</evidence>
<dbReference type="InterPro" id="IPR036568">
    <property type="entry name" value="GGCT-like_sf"/>
</dbReference>
<dbReference type="Proteomes" id="UP000017081">
    <property type="component" value="Unassembled WGS sequence"/>
</dbReference>
<dbReference type="eggNOG" id="COG2105">
    <property type="taxonomic scope" value="Bacteria"/>
</dbReference>
<dbReference type="EMBL" id="AXZF01000202">
    <property type="protein sequence ID" value="ERT63154.1"/>
    <property type="molecule type" value="Genomic_DNA"/>
</dbReference>
<dbReference type="InterPro" id="IPR013024">
    <property type="entry name" value="GGCT-like"/>
</dbReference>
<reference evidence="2 3" key="1">
    <citation type="submission" date="2013-08" db="EMBL/GenBank/DDBJ databases">
        <authorList>
            <person name="Weinstock G."/>
            <person name="Sodergren E."/>
            <person name="Wylie T."/>
            <person name="Fulton L."/>
            <person name="Fulton R."/>
            <person name="Fronick C."/>
            <person name="O'Laughlin M."/>
            <person name="Godfrey J."/>
            <person name="Miner T."/>
            <person name="Herter B."/>
            <person name="Appelbaum E."/>
            <person name="Cordes M."/>
            <person name="Lek S."/>
            <person name="Wollam A."/>
            <person name="Pepin K.H."/>
            <person name="Palsikar V.B."/>
            <person name="Mitreva M."/>
            <person name="Wilson R.K."/>
        </authorList>
    </citation>
    <scope>NUCLEOTIDE SEQUENCE [LARGE SCALE GENOMIC DNA]</scope>
    <source>
        <strain evidence="2 3">ATCC BAA-474</strain>
    </source>
</reference>
<dbReference type="SUPFAM" id="SSF110857">
    <property type="entry name" value="Gamma-glutamyl cyclotransferase-like"/>
    <property type="match status" value="1"/>
</dbReference>
<dbReference type="Pfam" id="PF06094">
    <property type="entry name" value="GGACT"/>
    <property type="match status" value="1"/>
</dbReference>
<dbReference type="AlphaFoldDB" id="U7UW87"/>
<organism evidence="2 3">
    <name type="scientific">Cetobacterium somerae ATCC BAA-474</name>
    <dbReference type="NCBI Taxonomy" id="1319815"/>
    <lineage>
        <taxon>Bacteria</taxon>
        <taxon>Fusobacteriati</taxon>
        <taxon>Fusobacteriota</taxon>
        <taxon>Fusobacteriia</taxon>
        <taxon>Fusobacteriales</taxon>
        <taxon>Fusobacteriaceae</taxon>
        <taxon>Cetobacterium</taxon>
    </lineage>
</organism>
<keyword evidence="3" id="KW-1185">Reference proteome</keyword>
<gene>
    <name evidence="2" type="ORF">HMPREF0202_02924</name>
</gene>
<proteinExistence type="predicted"/>
<evidence type="ECO:0000313" key="3">
    <source>
        <dbReference type="Proteomes" id="UP000017081"/>
    </source>
</evidence>